<evidence type="ECO:0000313" key="2">
    <source>
        <dbReference type="Proteomes" id="UP000775213"/>
    </source>
</evidence>
<evidence type="ECO:0000313" key="1">
    <source>
        <dbReference type="EMBL" id="KAH0446539.1"/>
    </source>
</evidence>
<organism evidence="1 2">
    <name type="scientific">Dendrobium chrysotoxum</name>
    <name type="common">Orchid</name>
    <dbReference type="NCBI Taxonomy" id="161865"/>
    <lineage>
        <taxon>Eukaryota</taxon>
        <taxon>Viridiplantae</taxon>
        <taxon>Streptophyta</taxon>
        <taxon>Embryophyta</taxon>
        <taxon>Tracheophyta</taxon>
        <taxon>Spermatophyta</taxon>
        <taxon>Magnoliopsida</taxon>
        <taxon>Liliopsida</taxon>
        <taxon>Asparagales</taxon>
        <taxon>Orchidaceae</taxon>
        <taxon>Epidendroideae</taxon>
        <taxon>Malaxideae</taxon>
        <taxon>Dendrobiinae</taxon>
        <taxon>Dendrobium</taxon>
    </lineage>
</organism>
<dbReference type="EMBL" id="JAGFBR010000187">
    <property type="protein sequence ID" value="KAH0446539.1"/>
    <property type="molecule type" value="Genomic_DNA"/>
</dbReference>
<comment type="caution">
    <text evidence="1">The sequence shown here is derived from an EMBL/GenBank/DDBJ whole genome shotgun (WGS) entry which is preliminary data.</text>
</comment>
<sequence>MEVPGSCEIRLVPNSDFIILFGKLAMEMTRGQRFFQTKRGPSFKQESRFDPIHSWGPKKTLDMSVTLHEKRSPRAWNVSFFGKNLDSNVSFLFSGRNKGKPHFVFDGNGVLRILPGTGRSFRDLRASSRVQCDYCHFGQHKR</sequence>
<keyword evidence="2" id="KW-1185">Reference proteome</keyword>
<reference evidence="1 2" key="1">
    <citation type="journal article" date="2021" name="Hortic Res">
        <title>Chromosome-scale assembly of the Dendrobium chrysotoxum genome enhances the understanding of orchid evolution.</title>
        <authorList>
            <person name="Zhang Y."/>
            <person name="Zhang G.Q."/>
            <person name="Zhang D."/>
            <person name="Liu X.D."/>
            <person name="Xu X.Y."/>
            <person name="Sun W.H."/>
            <person name="Yu X."/>
            <person name="Zhu X."/>
            <person name="Wang Z.W."/>
            <person name="Zhao X."/>
            <person name="Zhong W.Y."/>
            <person name="Chen H."/>
            <person name="Yin W.L."/>
            <person name="Huang T."/>
            <person name="Niu S.C."/>
            <person name="Liu Z.J."/>
        </authorList>
    </citation>
    <scope>NUCLEOTIDE SEQUENCE [LARGE SCALE GENOMIC DNA]</scope>
    <source>
        <strain evidence="1">Lindl</strain>
    </source>
</reference>
<protein>
    <submittedName>
        <fullName evidence="1">Uncharacterized protein</fullName>
    </submittedName>
</protein>
<gene>
    <name evidence="1" type="ORF">IEQ34_024623</name>
</gene>
<proteinExistence type="predicted"/>
<dbReference type="AlphaFoldDB" id="A0AAV7FSD8"/>
<name>A0AAV7FSD8_DENCH</name>
<dbReference type="Proteomes" id="UP000775213">
    <property type="component" value="Unassembled WGS sequence"/>
</dbReference>
<accession>A0AAV7FSD8</accession>